<dbReference type="AlphaFoldDB" id="A0A0U3AZ57"/>
<dbReference type="EMBL" id="CP013650">
    <property type="protein sequence ID" value="ALS99407.1"/>
    <property type="molecule type" value="Genomic_DNA"/>
</dbReference>
<evidence type="ECO:0008006" key="3">
    <source>
        <dbReference type="Google" id="ProtNLM"/>
    </source>
</evidence>
<dbReference type="RefSeq" id="WP_062481693.1">
    <property type="nucleotide sequence ID" value="NZ_CP013650.1"/>
</dbReference>
<organism evidence="1 2">
    <name type="scientific">Lacimicrobium alkaliphilum</name>
    <dbReference type="NCBI Taxonomy" id="1526571"/>
    <lineage>
        <taxon>Bacteria</taxon>
        <taxon>Pseudomonadati</taxon>
        <taxon>Pseudomonadota</taxon>
        <taxon>Gammaproteobacteria</taxon>
        <taxon>Alteromonadales</taxon>
        <taxon>Alteromonadaceae</taxon>
        <taxon>Lacimicrobium</taxon>
    </lineage>
</organism>
<sequence>MQLTINDQTIELSAPVSLAALIRQHCPDNNGIAAAVNQQVVNKSLWEKTELQANDRISLFTVVAGG</sequence>
<dbReference type="InterPro" id="IPR016155">
    <property type="entry name" value="Mopterin_synth/thiamin_S_b"/>
</dbReference>
<dbReference type="PANTHER" id="PTHR34472:SF1">
    <property type="entry name" value="SULFUR CARRIER PROTEIN THIS"/>
    <property type="match status" value="1"/>
</dbReference>
<dbReference type="SUPFAM" id="SSF54285">
    <property type="entry name" value="MoaD/ThiS"/>
    <property type="match status" value="1"/>
</dbReference>
<dbReference type="CDD" id="cd00565">
    <property type="entry name" value="Ubl_ThiS"/>
    <property type="match status" value="1"/>
</dbReference>
<protein>
    <recommendedName>
        <fullName evidence="3">Thiamine biosynthesis protein ThiS</fullName>
    </recommendedName>
</protein>
<gene>
    <name evidence="1" type="ORF">AT746_14830</name>
</gene>
<proteinExistence type="predicted"/>
<dbReference type="InterPro" id="IPR010035">
    <property type="entry name" value="Thi_S"/>
</dbReference>
<dbReference type="Pfam" id="PF02597">
    <property type="entry name" value="ThiS"/>
    <property type="match status" value="1"/>
</dbReference>
<evidence type="ECO:0000313" key="1">
    <source>
        <dbReference type="EMBL" id="ALS99407.1"/>
    </source>
</evidence>
<dbReference type="Proteomes" id="UP000068447">
    <property type="component" value="Chromosome"/>
</dbReference>
<dbReference type="Gene3D" id="3.10.20.30">
    <property type="match status" value="1"/>
</dbReference>
<dbReference type="InterPro" id="IPR003749">
    <property type="entry name" value="ThiS/MoaD-like"/>
</dbReference>
<dbReference type="InterPro" id="IPR012675">
    <property type="entry name" value="Beta-grasp_dom_sf"/>
</dbReference>
<evidence type="ECO:0000313" key="2">
    <source>
        <dbReference type="Proteomes" id="UP000068447"/>
    </source>
</evidence>
<keyword evidence="2" id="KW-1185">Reference proteome</keyword>
<name>A0A0U3AZ57_9ALTE</name>
<dbReference type="NCBIfam" id="TIGR01683">
    <property type="entry name" value="thiS"/>
    <property type="match status" value="1"/>
</dbReference>
<reference evidence="1 2" key="1">
    <citation type="submission" date="2015-12" db="EMBL/GenBank/DDBJ databases">
        <title>Complete genome of Lacimicrobium alkaliphilum KCTC 32984.</title>
        <authorList>
            <person name="Kim S.-G."/>
            <person name="Lee Y.-J."/>
        </authorList>
    </citation>
    <scope>NUCLEOTIDE SEQUENCE [LARGE SCALE GENOMIC DNA]</scope>
    <source>
        <strain evidence="1 2">YelD216</strain>
    </source>
</reference>
<dbReference type="STRING" id="1526571.AT746_14830"/>
<accession>A0A0U3AZ57</accession>
<dbReference type="PANTHER" id="PTHR34472">
    <property type="entry name" value="SULFUR CARRIER PROTEIN THIS"/>
    <property type="match status" value="1"/>
</dbReference>
<dbReference type="KEGG" id="lal:AT746_14830"/>